<comment type="caution">
    <text evidence="4">The sequence shown here is derived from an EMBL/GenBank/DDBJ whole genome shotgun (WGS) entry which is preliminary data.</text>
</comment>
<protein>
    <submittedName>
        <fullName evidence="4">Bifunctional coenzyme PQQ synthesis protein C/D</fullName>
    </submittedName>
</protein>
<dbReference type="InterPro" id="IPR008792">
    <property type="entry name" value="PQQD"/>
</dbReference>
<evidence type="ECO:0000256" key="3">
    <source>
        <dbReference type="ARBA" id="ARBA00022905"/>
    </source>
</evidence>
<comment type="pathway">
    <text evidence="1">Cofactor biosynthesis; pyrroloquinoline quinone biosynthesis.</text>
</comment>
<evidence type="ECO:0000313" key="4">
    <source>
        <dbReference type="EMBL" id="GJD98347.1"/>
    </source>
</evidence>
<accession>A0ABQ4S7L4</accession>
<evidence type="ECO:0000256" key="2">
    <source>
        <dbReference type="ARBA" id="ARBA00011741"/>
    </source>
</evidence>
<keyword evidence="5" id="KW-1185">Reference proteome</keyword>
<gene>
    <name evidence="4" type="primary">pqqCD_1</name>
    <name evidence="4" type="ORF">GMJLKIPL_0254</name>
</gene>
<sequence length="98" mass="10457">MSLSPDDVPRLPRGVRMRFDGVRGAHVLLAPERTFDLDQNAVAVLSLVDGARSIRAIAEALAAQYDAPRSVIEPDVITMLNGLAEKRVLDTAPAAPPA</sequence>
<reference evidence="4" key="2">
    <citation type="submission" date="2021-08" db="EMBL/GenBank/DDBJ databases">
        <authorList>
            <person name="Tani A."/>
            <person name="Ola A."/>
            <person name="Ogura Y."/>
            <person name="Katsura K."/>
            <person name="Hayashi T."/>
        </authorList>
    </citation>
    <scope>NUCLEOTIDE SEQUENCE</scope>
    <source>
        <strain evidence="4">DSM 17168</strain>
    </source>
</reference>
<organism evidence="4 5">
    <name type="scientific">Methylobacterium isbiliense</name>
    <dbReference type="NCBI Taxonomy" id="315478"/>
    <lineage>
        <taxon>Bacteria</taxon>
        <taxon>Pseudomonadati</taxon>
        <taxon>Pseudomonadota</taxon>
        <taxon>Alphaproteobacteria</taxon>
        <taxon>Hyphomicrobiales</taxon>
        <taxon>Methylobacteriaceae</taxon>
        <taxon>Methylobacterium</taxon>
    </lineage>
</organism>
<comment type="subunit">
    <text evidence="2">Monomer. Interacts with PqqE.</text>
</comment>
<dbReference type="InterPro" id="IPR022479">
    <property type="entry name" value="PqqD_bac"/>
</dbReference>
<evidence type="ECO:0000313" key="5">
    <source>
        <dbReference type="Proteomes" id="UP001055153"/>
    </source>
</evidence>
<proteinExistence type="predicted"/>
<dbReference type="Gene3D" id="1.10.10.1150">
    <property type="entry name" value="Coenzyme PQQ synthesis protein D (PqqD)"/>
    <property type="match status" value="1"/>
</dbReference>
<dbReference type="EMBL" id="BPQQ01000003">
    <property type="protein sequence ID" value="GJD98347.1"/>
    <property type="molecule type" value="Genomic_DNA"/>
</dbReference>
<dbReference type="Pfam" id="PF05402">
    <property type="entry name" value="PqqD"/>
    <property type="match status" value="1"/>
</dbReference>
<evidence type="ECO:0000256" key="1">
    <source>
        <dbReference type="ARBA" id="ARBA00004886"/>
    </source>
</evidence>
<dbReference type="InterPro" id="IPR041881">
    <property type="entry name" value="PqqD_sf"/>
</dbReference>
<name>A0ABQ4S7L4_9HYPH</name>
<dbReference type="NCBIfam" id="TIGR03859">
    <property type="entry name" value="PQQ_PqqD"/>
    <property type="match status" value="1"/>
</dbReference>
<dbReference type="Proteomes" id="UP001055153">
    <property type="component" value="Unassembled WGS sequence"/>
</dbReference>
<reference evidence="4" key="1">
    <citation type="journal article" date="2021" name="Front. Microbiol.">
        <title>Comprehensive Comparative Genomics and Phenotyping of Methylobacterium Species.</title>
        <authorList>
            <person name="Alessa O."/>
            <person name="Ogura Y."/>
            <person name="Fujitani Y."/>
            <person name="Takami H."/>
            <person name="Hayashi T."/>
            <person name="Sahin N."/>
            <person name="Tani A."/>
        </authorList>
    </citation>
    <scope>NUCLEOTIDE SEQUENCE</scope>
    <source>
        <strain evidence="4">DSM 17168</strain>
    </source>
</reference>
<keyword evidence="3" id="KW-0884">PQQ biosynthesis</keyword>